<dbReference type="Proteomes" id="UP000310636">
    <property type="component" value="Unassembled WGS sequence"/>
</dbReference>
<dbReference type="PROSITE" id="PS00365">
    <property type="entry name" value="NIR_SIR"/>
    <property type="match status" value="1"/>
</dbReference>
<dbReference type="InterPro" id="IPR006067">
    <property type="entry name" value="NO2/SO3_Rdtase_4Fe4S_dom"/>
</dbReference>
<protein>
    <recommendedName>
        <fullName evidence="15">Sulfite reductase [NADPH] hemoprotein beta-component</fullName>
        <shortName evidence="15">SiR-HP</shortName>
        <shortName evidence="15">SiRHP</shortName>
        <ecNumber evidence="15">1.8.1.2</ecNumber>
    </recommendedName>
</protein>
<comment type="similarity">
    <text evidence="2 15">Belongs to the nitrite and sulfite reductase 4Fe-4S domain family.</text>
</comment>
<sequence>MANHHKVEPIGGPPSDVEHLKRESHYLKGSLVESLANRITGGLPDLDNRLLKFHGSYMQDDRDHRTEREKQKLEPYYQFMLRVVTPGGVATPEQWLVMDELADKYGTGSLKLTTRQAFQLHGVLKWNLKKTIREINDALLSTLAACGDVSRNVMCNPNPYQSEIHAEVFEWAQKLTSHLAPKTPAYHEIWLDGEKVLDSLPQSDGIEGDTVEPIYGPVYLPRKFKIGIAVPPSNDVDVYSQDLGYIAIVEKGKLVGFNVCVGGGMGMTHGDTATYPQLAKLIGFVTPDRVLELAEKIVTIQRDYGNRSVRKNARFKYTIDRHGLEWFVNELHDRLGWELQPAREFRFDHTGDRYGWIKGKDGKWNLNLYIQAGRVKDIEGYPLRTALREVAKIHTGDFRLTANQNLVIANVTSQKKTKIAAILKQYGIGEGTQYSALRRSALSCVALPTCGLAMAEAERYLPTLITKLEPILEEAGIQDEEINIRMTGCPNGCARPALGEIAFIGKSPGKYNMYMGASFSGDRLSKMYRENIGEEEIIDTLKPILHRYASERVSGEHFGDFVIRTGYVKPVTDGTNFHD</sequence>
<evidence type="ECO:0000256" key="12">
    <source>
        <dbReference type="ARBA" id="ARBA00052219"/>
    </source>
</evidence>
<evidence type="ECO:0000256" key="5">
    <source>
        <dbReference type="ARBA" id="ARBA00022617"/>
    </source>
</evidence>
<evidence type="ECO:0000256" key="3">
    <source>
        <dbReference type="ARBA" id="ARBA00022485"/>
    </source>
</evidence>
<dbReference type="Pfam" id="PF03460">
    <property type="entry name" value="NIR_SIR_ferr"/>
    <property type="match status" value="2"/>
</dbReference>
<dbReference type="Gene3D" id="3.30.413.10">
    <property type="entry name" value="Sulfite Reductase Hemoprotein, domain 1"/>
    <property type="match status" value="2"/>
</dbReference>
<keyword evidence="8 15" id="KW-0560">Oxidoreductase</keyword>
<evidence type="ECO:0000256" key="2">
    <source>
        <dbReference type="ARBA" id="ARBA00010429"/>
    </source>
</evidence>
<dbReference type="GO" id="GO:0020037">
    <property type="term" value="F:heme binding"/>
    <property type="evidence" value="ECO:0007669"/>
    <property type="project" value="InterPro"/>
</dbReference>
<dbReference type="SUPFAM" id="SSF55124">
    <property type="entry name" value="Nitrite/Sulfite reductase N-terminal domain-like"/>
    <property type="match status" value="2"/>
</dbReference>
<dbReference type="SUPFAM" id="SSF56014">
    <property type="entry name" value="Nitrite and sulphite reductase 4Fe-4S domain-like"/>
    <property type="match status" value="2"/>
</dbReference>
<evidence type="ECO:0000259" key="17">
    <source>
        <dbReference type="Pfam" id="PF03460"/>
    </source>
</evidence>
<evidence type="ECO:0000256" key="4">
    <source>
        <dbReference type="ARBA" id="ARBA00022605"/>
    </source>
</evidence>
<dbReference type="FunFam" id="3.30.413.10:FF:000004">
    <property type="entry name" value="Sulfite reductase [NADPH] hemoprotein beta-component"/>
    <property type="match status" value="1"/>
</dbReference>
<dbReference type="InterPro" id="IPR036136">
    <property type="entry name" value="Nit/Sulf_reduc_fer-like_dom_sf"/>
</dbReference>
<accession>A0A4S4BGU2</accession>
<dbReference type="GO" id="GO:0050661">
    <property type="term" value="F:NADP binding"/>
    <property type="evidence" value="ECO:0007669"/>
    <property type="project" value="InterPro"/>
</dbReference>
<comment type="catalytic activity">
    <reaction evidence="12 15">
        <text>hydrogen sulfide + 3 NADP(+) + 3 H2O = sulfite + 3 NADPH + 4 H(+)</text>
        <dbReference type="Rhea" id="RHEA:13801"/>
        <dbReference type="ChEBI" id="CHEBI:15377"/>
        <dbReference type="ChEBI" id="CHEBI:15378"/>
        <dbReference type="ChEBI" id="CHEBI:17359"/>
        <dbReference type="ChEBI" id="CHEBI:29919"/>
        <dbReference type="ChEBI" id="CHEBI:57783"/>
        <dbReference type="ChEBI" id="CHEBI:58349"/>
        <dbReference type="EC" id="1.8.1.2"/>
    </reaction>
</comment>
<dbReference type="GO" id="GO:0070814">
    <property type="term" value="P:hydrogen sulfide biosynthetic process"/>
    <property type="evidence" value="ECO:0007669"/>
    <property type="project" value="UniProtKB-UniRule"/>
</dbReference>
<comment type="caution">
    <text evidence="18">The sequence shown here is derived from an EMBL/GenBank/DDBJ whole genome shotgun (WGS) entry which is preliminary data.</text>
</comment>
<evidence type="ECO:0000256" key="7">
    <source>
        <dbReference type="ARBA" id="ARBA00022857"/>
    </source>
</evidence>
<keyword evidence="5 15" id="KW-0349">Heme</keyword>
<dbReference type="GO" id="GO:0019344">
    <property type="term" value="P:cysteine biosynthetic process"/>
    <property type="evidence" value="ECO:0007669"/>
    <property type="project" value="UniProtKB-KW"/>
</dbReference>
<keyword evidence="10 15" id="KW-0411">Iron-sulfur</keyword>
<dbReference type="PANTHER" id="PTHR11493">
    <property type="entry name" value="SULFITE REDUCTASE [NADPH] SUBUNIT BETA-RELATED"/>
    <property type="match status" value="1"/>
</dbReference>
<keyword evidence="7 15" id="KW-0521">NADP</keyword>
<dbReference type="Pfam" id="PF01077">
    <property type="entry name" value="NIR_SIR"/>
    <property type="match status" value="1"/>
</dbReference>
<keyword evidence="4 15" id="KW-0028">Amino-acid biosynthesis</keyword>
<dbReference type="RefSeq" id="WP_136373196.1">
    <property type="nucleotide sequence ID" value="NZ_SSOB01000051.1"/>
</dbReference>
<dbReference type="InterPro" id="IPR011786">
    <property type="entry name" value="CysI"/>
</dbReference>
<name>A0A4S4BGU2_9BACL</name>
<dbReference type="PANTHER" id="PTHR11493:SF47">
    <property type="entry name" value="SULFITE REDUCTASE [NADPH] SUBUNIT BETA"/>
    <property type="match status" value="1"/>
</dbReference>
<keyword evidence="6 15" id="KW-0479">Metal-binding</keyword>
<evidence type="ECO:0000256" key="8">
    <source>
        <dbReference type="ARBA" id="ARBA00023002"/>
    </source>
</evidence>
<comment type="subunit">
    <text evidence="14 15">Alpha(8)-beta(8). The alpha component is a flavoprotein, the beta component is a hemoprotein.</text>
</comment>
<dbReference type="NCBIfam" id="TIGR02041">
    <property type="entry name" value="CysI"/>
    <property type="match status" value="1"/>
</dbReference>
<dbReference type="OrthoDB" id="9803707at2"/>
<comment type="function">
    <text evidence="13 15">Component of the sulfite reductase complex that catalyzes the 6-electron reduction of sulfite to sulfide. This is one of several activities required for the biosynthesis of L-cysteine from sulfate.</text>
</comment>
<organism evidence="18 19">
    <name type="scientific">Cohnella fermenti</name>
    <dbReference type="NCBI Taxonomy" id="2565925"/>
    <lineage>
        <taxon>Bacteria</taxon>
        <taxon>Bacillati</taxon>
        <taxon>Bacillota</taxon>
        <taxon>Bacilli</taxon>
        <taxon>Bacillales</taxon>
        <taxon>Paenibacillaceae</taxon>
        <taxon>Cohnella</taxon>
    </lineage>
</organism>
<evidence type="ECO:0000256" key="9">
    <source>
        <dbReference type="ARBA" id="ARBA00023004"/>
    </source>
</evidence>
<feature type="binding site" description="axial binding residue" evidence="15">
    <location>
        <position position="493"/>
    </location>
    <ligand>
        <name>siroheme</name>
        <dbReference type="ChEBI" id="CHEBI:60052"/>
    </ligand>
    <ligandPart>
        <name>Fe</name>
        <dbReference type="ChEBI" id="CHEBI:18248"/>
    </ligandPart>
</feature>
<dbReference type="GO" id="GO:0004783">
    <property type="term" value="F:sulfite reductase (NADPH) activity"/>
    <property type="evidence" value="ECO:0007669"/>
    <property type="project" value="UniProtKB-UniRule"/>
</dbReference>
<dbReference type="GO" id="GO:0046872">
    <property type="term" value="F:metal ion binding"/>
    <property type="evidence" value="ECO:0007669"/>
    <property type="project" value="UniProtKB-KW"/>
</dbReference>
<feature type="binding site" evidence="15">
    <location>
        <position position="450"/>
    </location>
    <ligand>
        <name>[4Fe-4S] cluster</name>
        <dbReference type="ChEBI" id="CHEBI:49883"/>
    </ligand>
</feature>
<dbReference type="GO" id="GO:0051539">
    <property type="term" value="F:4 iron, 4 sulfur cluster binding"/>
    <property type="evidence" value="ECO:0007669"/>
    <property type="project" value="UniProtKB-KW"/>
</dbReference>
<dbReference type="InterPro" id="IPR045169">
    <property type="entry name" value="NO2/SO3_Rdtase_4Fe4S_prot"/>
</dbReference>
<evidence type="ECO:0000256" key="15">
    <source>
        <dbReference type="HAMAP-Rule" id="MF_01540"/>
    </source>
</evidence>
<feature type="domain" description="Nitrite/Sulfite reductase ferredoxin-like" evidence="17">
    <location>
        <begin position="358"/>
        <end position="425"/>
    </location>
</feature>
<evidence type="ECO:0000259" key="16">
    <source>
        <dbReference type="Pfam" id="PF01077"/>
    </source>
</evidence>
<dbReference type="AlphaFoldDB" id="A0A4S4BGU2"/>
<dbReference type="NCBIfam" id="NF010029">
    <property type="entry name" value="PRK13504.1"/>
    <property type="match status" value="1"/>
</dbReference>
<feature type="binding site" evidence="15">
    <location>
        <position position="489"/>
    </location>
    <ligand>
        <name>[4Fe-4S] cluster</name>
        <dbReference type="ChEBI" id="CHEBI:49883"/>
    </ligand>
</feature>
<dbReference type="InterPro" id="IPR006066">
    <property type="entry name" value="NO2/SO3_Rdtase_FeS/sirohaem_BS"/>
</dbReference>
<evidence type="ECO:0000256" key="1">
    <source>
        <dbReference type="ARBA" id="ARBA00004774"/>
    </source>
</evidence>
<dbReference type="GO" id="GO:0000103">
    <property type="term" value="P:sulfate assimilation"/>
    <property type="evidence" value="ECO:0007669"/>
    <property type="project" value="UniProtKB-UniRule"/>
</dbReference>
<evidence type="ECO:0000256" key="6">
    <source>
        <dbReference type="ARBA" id="ARBA00022723"/>
    </source>
</evidence>
<evidence type="ECO:0000256" key="10">
    <source>
        <dbReference type="ARBA" id="ARBA00023014"/>
    </source>
</evidence>
<keyword evidence="11 15" id="KW-0198">Cysteine biosynthesis</keyword>
<keyword evidence="3 15" id="KW-0004">4Fe-4S</keyword>
<dbReference type="UniPathway" id="UPA00140">
    <property type="reaction ID" value="UER00207"/>
</dbReference>
<dbReference type="PRINTS" id="PR00397">
    <property type="entry name" value="SIROHAEM"/>
</dbReference>
<evidence type="ECO:0000256" key="13">
    <source>
        <dbReference type="ARBA" id="ARBA00057160"/>
    </source>
</evidence>
<dbReference type="EMBL" id="SSOB01000051">
    <property type="protein sequence ID" value="THF73690.1"/>
    <property type="molecule type" value="Genomic_DNA"/>
</dbReference>
<dbReference type="InterPro" id="IPR005117">
    <property type="entry name" value="NiRdtase/SiRdtase_haem-b_fer"/>
</dbReference>
<proteinExistence type="inferred from homology"/>
<evidence type="ECO:0000256" key="11">
    <source>
        <dbReference type="ARBA" id="ARBA00023192"/>
    </source>
</evidence>
<feature type="binding site" evidence="15">
    <location>
        <position position="493"/>
    </location>
    <ligand>
        <name>[4Fe-4S] cluster</name>
        <dbReference type="ChEBI" id="CHEBI:49883"/>
    </ligand>
</feature>
<comment type="cofactor">
    <cofactor evidence="15">
        <name>siroheme</name>
        <dbReference type="ChEBI" id="CHEBI:60052"/>
    </cofactor>
    <text evidence="15">Binds 1 siroheme per subunit.</text>
</comment>
<keyword evidence="19" id="KW-1185">Reference proteome</keyword>
<reference evidence="18 19" key="1">
    <citation type="submission" date="2019-04" db="EMBL/GenBank/DDBJ databases">
        <title>Cohnella sp. nov. isolated from preserved vegetables.</title>
        <authorList>
            <person name="Lin S.-Y."/>
            <person name="Hung M.-H."/>
            <person name="Young C.-C."/>
        </authorList>
    </citation>
    <scope>NUCLEOTIDE SEQUENCE [LARGE SCALE GENOMIC DNA]</scope>
    <source>
        <strain evidence="18 19">CC-MHH1044</strain>
    </source>
</reference>
<evidence type="ECO:0000313" key="19">
    <source>
        <dbReference type="Proteomes" id="UP000310636"/>
    </source>
</evidence>
<gene>
    <name evidence="15 18" type="primary">cysI</name>
    <name evidence="18" type="ORF">E6C55_28310</name>
</gene>
<dbReference type="GO" id="GO:0009337">
    <property type="term" value="C:sulfite reductase complex (NADPH)"/>
    <property type="evidence" value="ECO:0007669"/>
    <property type="project" value="InterPro"/>
</dbReference>
<feature type="domain" description="Nitrite/Sulfite reductase ferredoxin-like" evidence="17">
    <location>
        <begin position="75"/>
        <end position="136"/>
    </location>
</feature>
<evidence type="ECO:0000256" key="14">
    <source>
        <dbReference type="ARBA" id="ARBA00062253"/>
    </source>
</evidence>
<feature type="domain" description="Nitrite/sulphite reductase 4Fe-4S" evidence="16">
    <location>
        <begin position="171"/>
        <end position="338"/>
    </location>
</feature>
<comment type="pathway">
    <text evidence="1 15">Sulfur metabolism; hydrogen sulfide biosynthesis; hydrogen sulfide from sulfite (NADPH route): step 1/1.</text>
</comment>
<feature type="binding site" evidence="15">
    <location>
        <position position="444"/>
    </location>
    <ligand>
        <name>[4Fe-4S] cluster</name>
        <dbReference type="ChEBI" id="CHEBI:49883"/>
    </ligand>
</feature>
<evidence type="ECO:0000313" key="18">
    <source>
        <dbReference type="EMBL" id="THF73690.1"/>
    </source>
</evidence>
<dbReference type="HAMAP" id="MF_01540">
    <property type="entry name" value="CysI"/>
    <property type="match status" value="1"/>
</dbReference>
<dbReference type="FunFam" id="3.30.413.10:FF:000003">
    <property type="entry name" value="Sulfite reductase [NADPH] hemoprotein beta-component"/>
    <property type="match status" value="1"/>
</dbReference>
<dbReference type="EC" id="1.8.1.2" evidence="15"/>
<keyword evidence="9 15" id="KW-0408">Iron</keyword>
<dbReference type="GO" id="GO:0050311">
    <property type="term" value="F:sulfite reductase (ferredoxin) activity"/>
    <property type="evidence" value="ECO:0007669"/>
    <property type="project" value="TreeGrafter"/>
</dbReference>
<comment type="cofactor">
    <cofactor evidence="15">
        <name>[4Fe-4S] cluster</name>
        <dbReference type="ChEBI" id="CHEBI:49883"/>
    </cofactor>
    <text evidence="15">Binds 1 [4Fe-4S] cluster per subunit.</text>
</comment>
<dbReference type="InterPro" id="IPR045854">
    <property type="entry name" value="NO2/SO3_Rdtase_4Fe4S_sf"/>
</dbReference>